<evidence type="ECO:0000256" key="2">
    <source>
        <dbReference type="ARBA" id="ARBA00022692"/>
    </source>
</evidence>
<dbReference type="Pfam" id="PF07654">
    <property type="entry name" value="C1-set"/>
    <property type="match status" value="1"/>
</dbReference>
<dbReference type="InterPro" id="IPR036179">
    <property type="entry name" value="Ig-like_dom_sf"/>
</dbReference>
<proteinExistence type="predicted"/>
<dbReference type="PANTHER" id="PTHR19944:SF99">
    <property type="entry name" value="HLA CLASS II HISTOCOMPATIBILITY ANTIGEN, DRB1 BETA CHAIN"/>
    <property type="match status" value="1"/>
</dbReference>
<dbReference type="PANTHER" id="PTHR19944">
    <property type="entry name" value="MHC CLASS II-RELATED"/>
    <property type="match status" value="1"/>
</dbReference>
<dbReference type="EMBL" id="RJVU01027559">
    <property type="protein sequence ID" value="ROL49123.1"/>
    <property type="molecule type" value="Genomic_DNA"/>
</dbReference>
<evidence type="ECO:0000256" key="3">
    <source>
        <dbReference type="ARBA" id="ARBA00022989"/>
    </source>
</evidence>
<comment type="caution">
    <text evidence="6">The sequence shown here is derived from an EMBL/GenBank/DDBJ whole genome shotgun (WGS) entry which is preliminary data.</text>
</comment>
<dbReference type="SUPFAM" id="SSF54452">
    <property type="entry name" value="MHC antigen-recognition domain"/>
    <property type="match status" value="1"/>
</dbReference>
<keyword evidence="4" id="KW-0325">Glycoprotein</keyword>
<dbReference type="Proteomes" id="UP000281406">
    <property type="component" value="Unassembled WGS sequence"/>
</dbReference>
<dbReference type="Gene3D" id="2.60.40.10">
    <property type="entry name" value="Immunoglobulins"/>
    <property type="match status" value="1"/>
</dbReference>
<dbReference type="InterPro" id="IPR011162">
    <property type="entry name" value="MHC_I/II-like_Ag-recog"/>
</dbReference>
<protein>
    <submittedName>
        <fullName evidence="6">Rano class II histocompatibility antigen, A beta chain</fullName>
    </submittedName>
</protein>
<comment type="subcellular location">
    <subcellularLocation>
        <location evidence="1">Membrane</location>
        <topology evidence="1">Single-pass type I membrane protein</topology>
    </subcellularLocation>
</comment>
<dbReference type="AlphaFoldDB" id="A0A3N0YSE7"/>
<organism evidence="6 7">
    <name type="scientific">Anabarilius grahami</name>
    <name type="common">Kanglang fish</name>
    <name type="synonym">Barilius grahami</name>
    <dbReference type="NCBI Taxonomy" id="495550"/>
    <lineage>
        <taxon>Eukaryota</taxon>
        <taxon>Metazoa</taxon>
        <taxon>Chordata</taxon>
        <taxon>Craniata</taxon>
        <taxon>Vertebrata</taxon>
        <taxon>Euteleostomi</taxon>
        <taxon>Actinopterygii</taxon>
        <taxon>Neopterygii</taxon>
        <taxon>Teleostei</taxon>
        <taxon>Ostariophysi</taxon>
        <taxon>Cypriniformes</taxon>
        <taxon>Xenocyprididae</taxon>
        <taxon>Xenocypridinae</taxon>
        <taxon>Xenocypridinae incertae sedis</taxon>
        <taxon>Anabarilius</taxon>
    </lineage>
</organism>
<dbReference type="GO" id="GO:0019882">
    <property type="term" value="P:antigen processing and presentation"/>
    <property type="evidence" value="ECO:0007669"/>
    <property type="project" value="InterPro"/>
</dbReference>
<evidence type="ECO:0000256" key="1">
    <source>
        <dbReference type="ARBA" id="ARBA00004479"/>
    </source>
</evidence>
<dbReference type="InterPro" id="IPR007110">
    <property type="entry name" value="Ig-like_dom"/>
</dbReference>
<dbReference type="PROSITE" id="PS50835">
    <property type="entry name" value="IG_LIKE"/>
    <property type="match status" value="1"/>
</dbReference>
<dbReference type="GO" id="GO:0006955">
    <property type="term" value="P:immune response"/>
    <property type="evidence" value="ECO:0007669"/>
    <property type="project" value="InterPro"/>
</dbReference>
<evidence type="ECO:0000313" key="6">
    <source>
        <dbReference type="EMBL" id="ROL49123.1"/>
    </source>
</evidence>
<keyword evidence="3" id="KW-1133">Transmembrane helix</keyword>
<evidence type="ECO:0000259" key="5">
    <source>
        <dbReference type="PROSITE" id="PS50835"/>
    </source>
</evidence>
<gene>
    <name evidence="6" type="ORF">DPX16_16738</name>
</gene>
<dbReference type="InterPro" id="IPR014745">
    <property type="entry name" value="MHC_II_a/b_N"/>
</dbReference>
<name>A0A3N0YSE7_ANAGA</name>
<feature type="domain" description="Ig-like" evidence="5">
    <location>
        <begin position="62"/>
        <end position="123"/>
    </location>
</feature>
<sequence length="123" mass="14335">MIEYLRYNSTEDKAVGYTEYGKKWAEDYNKIKILTSESAFVLNQCKEFADLIVLNVMFTVPPEVIIQLDREANGNQKAVLVCSAYDFYPKQIKLTWMRDDKEVTADVTSTEELANGDWYYQIH</sequence>
<dbReference type="InterPro" id="IPR003597">
    <property type="entry name" value="Ig_C1-set"/>
</dbReference>
<dbReference type="SUPFAM" id="SSF48726">
    <property type="entry name" value="Immunoglobulin"/>
    <property type="match status" value="1"/>
</dbReference>
<dbReference type="InterPro" id="IPR013783">
    <property type="entry name" value="Ig-like_fold"/>
</dbReference>
<evidence type="ECO:0000313" key="7">
    <source>
        <dbReference type="Proteomes" id="UP000281406"/>
    </source>
</evidence>
<evidence type="ECO:0000256" key="4">
    <source>
        <dbReference type="ARBA" id="ARBA00023180"/>
    </source>
</evidence>
<keyword evidence="2" id="KW-0812">Transmembrane</keyword>
<accession>A0A3N0YSE7</accession>
<dbReference type="GO" id="GO:0042613">
    <property type="term" value="C:MHC class II protein complex"/>
    <property type="evidence" value="ECO:0007669"/>
    <property type="project" value="InterPro"/>
</dbReference>
<reference evidence="6 7" key="1">
    <citation type="submission" date="2018-10" db="EMBL/GenBank/DDBJ databases">
        <title>Genome assembly for a Yunnan-Guizhou Plateau 3E fish, Anabarilius grahami (Regan), and its evolutionary and genetic applications.</title>
        <authorList>
            <person name="Jiang W."/>
        </authorList>
    </citation>
    <scope>NUCLEOTIDE SEQUENCE [LARGE SCALE GENOMIC DNA]</scope>
    <source>
        <strain evidence="6">AG-KIZ</strain>
        <tissue evidence="6">Muscle</tissue>
    </source>
</reference>
<dbReference type="OrthoDB" id="9940220at2759"/>
<dbReference type="InterPro" id="IPR050160">
    <property type="entry name" value="MHC/Immunoglobulin"/>
</dbReference>
<dbReference type="Gene3D" id="3.10.320.10">
    <property type="entry name" value="Class II Histocompatibility Antigen, M Beta Chain, Chain B, domain 1"/>
    <property type="match status" value="1"/>
</dbReference>
<keyword evidence="7" id="KW-1185">Reference proteome</keyword>
<keyword evidence="3" id="KW-0472">Membrane</keyword>